<keyword evidence="2" id="KW-1185">Reference proteome</keyword>
<sequence>MQVDRTGLICDVLIQPFEIITSQAYDYASYCCTTNSKTSRILLREGEVSQLAELIETNENECGIDSLIRIPLQIFHDSLGGGMLPIKIDRNSKDQGTTMIGNKRPDFLCWTNNVLIFKGEEKVEVKEFQDAVEELEEKFNKFDPTYFGNIQFMFVTP</sequence>
<dbReference type="EMBL" id="CAMKVN010005430">
    <property type="protein sequence ID" value="CAI2188832.1"/>
    <property type="molecule type" value="Genomic_DNA"/>
</dbReference>
<evidence type="ECO:0000313" key="2">
    <source>
        <dbReference type="Proteomes" id="UP001153678"/>
    </source>
</evidence>
<gene>
    <name evidence="1" type="ORF">FWILDA_LOCUS13778</name>
</gene>
<reference evidence="1" key="1">
    <citation type="submission" date="2022-08" db="EMBL/GenBank/DDBJ databases">
        <authorList>
            <person name="Kallberg Y."/>
            <person name="Tangrot J."/>
            <person name="Rosling A."/>
        </authorList>
    </citation>
    <scope>NUCLEOTIDE SEQUENCE</scope>
    <source>
        <strain evidence="1">Wild A</strain>
    </source>
</reference>
<proteinExistence type="predicted"/>
<evidence type="ECO:0000313" key="1">
    <source>
        <dbReference type="EMBL" id="CAI2188832.1"/>
    </source>
</evidence>
<dbReference type="OrthoDB" id="2438138at2759"/>
<dbReference type="Proteomes" id="UP001153678">
    <property type="component" value="Unassembled WGS sequence"/>
</dbReference>
<protein>
    <submittedName>
        <fullName evidence="1">3658_t:CDS:1</fullName>
    </submittedName>
</protein>
<accession>A0A9W4T166</accession>
<name>A0A9W4T166_9GLOM</name>
<comment type="caution">
    <text evidence="1">The sequence shown here is derived from an EMBL/GenBank/DDBJ whole genome shotgun (WGS) entry which is preliminary data.</text>
</comment>
<organism evidence="1 2">
    <name type="scientific">Funneliformis geosporum</name>
    <dbReference type="NCBI Taxonomy" id="1117311"/>
    <lineage>
        <taxon>Eukaryota</taxon>
        <taxon>Fungi</taxon>
        <taxon>Fungi incertae sedis</taxon>
        <taxon>Mucoromycota</taxon>
        <taxon>Glomeromycotina</taxon>
        <taxon>Glomeromycetes</taxon>
        <taxon>Glomerales</taxon>
        <taxon>Glomeraceae</taxon>
        <taxon>Funneliformis</taxon>
    </lineage>
</organism>
<dbReference type="AlphaFoldDB" id="A0A9W4T166"/>